<feature type="binding site" evidence="9">
    <location>
        <position position="142"/>
    </location>
    <ligand>
        <name>Cu cation</name>
        <dbReference type="ChEBI" id="CHEBI:23378"/>
    </ligand>
</feature>
<dbReference type="InterPro" id="IPR019546">
    <property type="entry name" value="TAT_signal_bac_arc"/>
</dbReference>
<dbReference type="Proteomes" id="UP001596447">
    <property type="component" value="Unassembled WGS sequence"/>
</dbReference>
<dbReference type="Pfam" id="PF00127">
    <property type="entry name" value="Copper-bind"/>
    <property type="match status" value="1"/>
</dbReference>
<evidence type="ECO:0000256" key="11">
    <source>
        <dbReference type="SAM" id="Phobius"/>
    </source>
</evidence>
<dbReference type="AlphaFoldDB" id="A0ABD5Z2I6"/>
<sequence length="350" mass="35592">MQHTTESRQAVNRRTFLKTTGALAVAGAFATAGSESARAASVGEEFASWFDGVSNYDGVVDRTGTDAVTVGVGTDDGFRFGPAAIRVDPGTTVTWEWTGQGGSHNVVDEAGAFKSSYESKAGATFSHTFEKEGVSYYVCAPHAAMGMKGAIVVGSIPVETAGAGSGSSTDESDGGSAYTEPDYGGWFDGVENFGGTVDQTGKSTVHISVTDDGFSPAAVRVDPGATVVWEWDDVDTAYAVTAADGSYQSGAQTSGTFALTFDGNGISKYTAGANAGATMRGAIVVGAGGVPTTTLNDTGVAATSGVVAGLVTVVGLLAFWERERFTGDDEDRPDGVAVSDSSIGRRGGHA</sequence>
<protein>
    <submittedName>
        <fullName evidence="13">Halocyanin domain-containing protein</fullName>
    </submittedName>
</protein>
<dbReference type="InterPro" id="IPR008972">
    <property type="entry name" value="Cupredoxin"/>
</dbReference>
<keyword evidence="7 9" id="KW-0186">Copper</keyword>
<feature type="domain" description="Blue (type 1) copper" evidence="12">
    <location>
        <begin position="69"/>
        <end position="153"/>
    </location>
</feature>
<evidence type="ECO:0000256" key="3">
    <source>
        <dbReference type="ARBA" id="ARBA00022448"/>
    </source>
</evidence>
<dbReference type="EMBL" id="JBHTAR010000011">
    <property type="protein sequence ID" value="MFC7199210.1"/>
    <property type="molecule type" value="Genomic_DNA"/>
</dbReference>
<evidence type="ECO:0000256" key="6">
    <source>
        <dbReference type="ARBA" id="ARBA00022982"/>
    </source>
</evidence>
<evidence type="ECO:0000256" key="1">
    <source>
        <dbReference type="ARBA" id="ARBA00004370"/>
    </source>
</evidence>
<keyword evidence="4 9" id="KW-0479">Metal-binding</keyword>
<evidence type="ECO:0000313" key="14">
    <source>
        <dbReference type="Proteomes" id="UP001596447"/>
    </source>
</evidence>
<keyword evidence="14" id="KW-1185">Reference proteome</keyword>
<dbReference type="Gene3D" id="2.60.40.420">
    <property type="entry name" value="Cupredoxins - blue copper proteins"/>
    <property type="match status" value="2"/>
</dbReference>
<keyword evidence="3" id="KW-0813">Transport</keyword>
<evidence type="ECO:0000256" key="8">
    <source>
        <dbReference type="ARBA" id="ARBA00023136"/>
    </source>
</evidence>
<dbReference type="InterPro" id="IPR028871">
    <property type="entry name" value="BlueCu_1_BS"/>
</dbReference>
<comment type="subcellular location">
    <subcellularLocation>
        <location evidence="1">Membrane</location>
    </subcellularLocation>
    <subcellularLocation>
        <location evidence="2">Periplasm</location>
    </subcellularLocation>
</comment>
<keyword evidence="11" id="KW-1133">Transmembrane helix</keyword>
<gene>
    <name evidence="13" type="ORF">ACFQJ9_07230</name>
</gene>
<feature type="binding site" evidence="9">
    <location>
        <position position="147"/>
    </location>
    <ligand>
        <name>Cu cation</name>
        <dbReference type="ChEBI" id="CHEBI:23378"/>
    </ligand>
</feature>
<dbReference type="InterPro" id="IPR006311">
    <property type="entry name" value="TAT_signal"/>
</dbReference>
<feature type="binding site" evidence="9">
    <location>
        <position position="139"/>
    </location>
    <ligand>
        <name>Cu cation</name>
        <dbReference type="ChEBI" id="CHEBI:23378"/>
    </ligand>
</feature>
<dbReference type="CDD" id="cd04220">
    <property type="entry name" value="Halocyanin"/>
    <property type="match status" value="1"/>
</dbReference>
<accession>A0ABD5Z2I6</accession>
<proteinExistence type="predicted"/>
<dbReference type="NCBIfam" id="TIGR03102">
    <property type="entry name" value="halo_cynanin"/>
    <property type="match status" value="1"/>
</dbReference>
<feature type="binding site" evidence="9">
    <location>
        <position position="104"/>
    </location>
    <ligand>
        <name>Cu cation</name>
        <dbReference type="ChEBI" id="CHEBI:23378"/>
    </ligand>
</feature>
<evidence type="ECO:0000256" key="5">
    <source>
        <dbReference type="ARBA" id="ARBA00022764"/>
    </source>
</evidence>
<keyword evidence="11" id="KW-0812">Transmembrane</keyword>
<keyword evidence="8 11" id="KW-0472">Membrane</keyword>
<keyword evidence="5" id="KW-0574">Periplasm</keyword>
<dbReference type="PROSITE" id="PS00196">
    <property type="entry name" value="COPPER_BLUE"/>
    <property type="match status" value="1"/>
</dbReference>
<comment type="cofactor">
    <cofactor evidence="9">
        <name>Cu cation</name>
        <dbReference type="ChEBI" id="CHEBI:23378"/>
    </cofactor>
    <text evidence="9">Binds 1 copper ion per subunit.</text>
</comment>
<feature type="transmembrane region" description="Helical" evidence="11">
    <location>
        <begin position="300"/>
        <end position="320"/>
    </location>
</feature>
<comment type="caution">
    <text evidence="13">The sequence shown here is derived from an EMBL/GenBank/DDBJ whole genome shotgun (WGS) entry which is preliminary data.</text>
</comment>
<reference evidence="13 14" key="1">
    <citation type="journal article" date="2019" name="Int. J. Syst. Evol. Microbiol.">
        <title>The Global Catalogue of Microorganisms (GCM) 10K type strain sequencing project: providing services to taxonomists for standard genome sequencing and annotation.</title>
        <authorList>
            <consortium name="The Broad Institute Genomics Platform"/>
            <consortium name="The Broad Institute Genome Sequencing Center for Infectious Disease"/>
            <person name="Wu L."/>
            <person name="Ma J."/>
        </authorList>
    </citation>
    <scope>NUCLEOTIDE SEQUENCE [LARGE SCALE GENOMIC DNA]</scope>
    <source>
        <strain evidence="13 14">XZGYJ-43</strain>
    </source>
</reference>
<dbReference type="PANTHER" id="PTHR34192">
    <property type="entry name" value="PLASTOCYANIN MAJOR ISOFORM, CHLOROPLASTIC-RELATED"/>
    <property type="match status" value="1"/>
</dbReference>
<evidence type="ECO:0000256" key="7">
    <source>
        <dbReference type="ARBA" id="ARBA00023008"/>
    </source>
</evidence>
<dbReference type="GO" id="GO:0046872">
    <property type="term" value="F:metal ion binding"/>
    <property type="evidence" value="ECO:0007669"/>
    <property type="project" value="UniProtKB-KW"/>
</dbReference>
<evidence type="ECO:0000256" key="4">
    <source>
        <dbReference type="ARBA" id="ARBA00022723"/>
    </source>
</evidence>
<dbReference type="InterPro" id="IPR002386">
    <property type="entry name" value="Amicyanin/Pseudoazurin"/>
</dbReference>
<organism evidence="13 14">
    <name type="scientific">Halospeciosus flavus</name>
    <dbReference type="NCBI Taxonomy" id="3032283"/>
    <lineage>
        <taxon>Archaea</taxon>
        <taxon>Methanobacteriati</taxon>
        <taxon>Methanobacteriota</taxon>
        <taxon>Stenosarchaea group</taxon>
        <taxon>Halobacteria</taxon>
        <taxon>Halobacteriales</taxon>
        <taxon>Halobacteriaceae</taxon>
        <taxon>Halospeciosus</taxon>
    </lineage>
</organism>
<dbReference type="PRINTS" id="PR00155">
    <property type="entry name" value="AMICYANIN"/>
</dbReference>
<dbReference type="NCBIfam" id="TIGR01409">
    <property type="entry name" value="TAT_signal_seq"/>
    <property type="match status" value="1"/>
</dbReference>
<evidence type="ECO:0000259" key="12">
    <source>
        <dbReference type="Pfam" id="PF00127"/>
    </source>
</evidence>
<dbReference type="InterPro" id="IPR017533">
    <property type="entry name" value="Halocyanin"/>
</dbReference>
<dbReference type="RefSeq" id="WP_279529151.1">
    <property type="nucleotide sequence ID" value="NZ_CP122312.1"/>
</dbReference>
<feature type="region of interest" description="Disordered" evidence="10">
    <location>
        <begin position="328"/>
        <end position="350"/>
    </location>
</feature>
<dbReference type="SUPFAM" id="SSF49503">
    <property type="entry name" value="Cupredoxins"/>
    <property type="match status" value="2"/>
</dbReference>
<evidence type="ECO:0000256" key="9">
    <source>
        <dbReference type="PIRSR" id="PIRSR602386-1"/>
    </source>
</evidence>
<dbReference type="PANTHER" id="PTHR34192:SF10">
    <property type="entry name" value="PLASTOCYANIN MAJOR ISOFORM, CHLOROPLASTIC-RELATED"/>
    <property type="match status" value="1"/>
</dbReference>
<name>A0ABD5Z2I6_9EURY</name>
<dbReference type="GO" id="GO:0016020">
    <property type="term" value="C:membrane"/>
    <property type="evidence" value="ECO:0007669"/>
    <property type="project" value="UniProtKB-SubCell"/>
</dbReference>
<dbReference type="PROSITE" id="PS51318">
    <property type="entry name" value="TAT"/>
    <property type="match status" value="1"/>
</dbReference>
<evidence type="ECO:0000256" key="10">
    <source>
        <dbReference type="SAM" id="MobiDB-lite"/>
    </source>
</evidence>
<keyword evidence="6" id="KW-0249">Electron transport</keyword>
<evidence type="ECO:0000256" key="2">
    <source>
        <dbReference type="ARBA" id="ARBA00004418"/>
    </source>
</evidence>
<dbReference type="GO" id="GO:0042597">
    <property type="term" value="C:periplasmic space"/>
    <property type="evidence" value="ECO:0007669"/>
    <property type="project" value="UniProtKB-SubCell"/>
</dbReference>
<dbReference type="InterPro" id="IPR000923">
    <property type="entry name" value="BlueCu_1"/>
</dbReference>
<evidence type="ECO:0000313" key="13">
    <source>
        <dbReference type="EMBL" id="MFC7199210.1"/>
    </source>
</evidence>